<dbReference type="Gene3D" id="1.10.287.1060">
    <property type="entry name" value="ESAT-6-like"/>
    <property type="match status" value="1"/>
</dbReference>
<name>A0ABY5D9A6_9ACTN</name>
<organism evidence="1 2">
    <name type="scientific">Nocardiopsis exhalans</name>
    <dbReference type="NCBI Taxonomy" id="163604"/>
    <lineage>
        <taxon>Bacteria</taxon>
        <taxon>Bacillati</taxon>
        <taxon>Actinomycetota</taxon>
        <taxon>Actinomycetes</taxon>
        <taxon>Streptosporangiales</taxon>
        <taxon>Nocardiopsidaceae</taxon>
        <taxon>Nocardiopsis</taxon>
    </lineage>
</organism>
<accession>A0ABY5D9A6</accession>
<dbReference type="EMBL" id="CP099837">
    <property type="protein sequence ID" value="USY20505.1"/>
    <property type="molecule type" value="Genomic_DNA"/>
</dbReference>
<dbReference type="Proteomes" id="UP001055940">
    <property type="component" value="Chromosome"/>
</dbReference>
<evidence type="ECO:0000313" key="2">
    <source>
        <dbReference type="Proteomes" id="UP001055940"/>
    </source>
</evidence>
<protein>
    <recommendedName>
        <fullName evidence="3">WXG100 family type VII secretion target</fullName>
    </recommendedName>
</protein>
<gene>
    <name evidence="1" type="ORF">NE857_02265</name>
</gene>
<dbReference type="RefSeq" id="WP_254419570.1">
    <property type="nucleotide sequence ID" value="NZ_BAAAJB010000017.1"/>
</dbReference>
<sequence length="111" mass="12266">MSGQRIDVNFDSANDLIMTTEQAFQELGTQVEKLMTAAEPMKKSFSGSSEQEFTKLQERATAVADELNRGLFRMNEGQGEFAKVILAGDTEMADEARSQMSAANFDAAKFR</sequence>
<reference evidence="1" key="1">
    <citation type="submission" date="2022-06" db="EMBL/GenBank/DDBJ databases">
        <authorList>
            <person name="Ping M."/>
        </authorList>
    </citation>
    <scope>NUCLEOTIDE SEQUENCE</scope>
    <source>
        <strain evidence="1">JCM11759T</strain>
    </source>
</reference>
<dbReference type="InterPro" id="IPR036689">
    <property type="entry name" value="ESAT-6-like_sf"/>
</dbReference>
<proteinExistence type="predicted"/>
<evidence type="ECO:0000313" key="1">
    <source>
        <dbReference type="EMBL" id="USY20505.1"/>
    </source>
</evidence>
<keyword evidence="2" id="KW-1185">Reference proteome</keyword>
<evidence type="ECO:0008006" key="3">
    <source>
        <dbReference type="Google" id="ProtNLM"/>
    </source>
</evidence>
<dbReference type="SUPFAM" id="SSF140453">
    <property type="entry name" value="EsxAB dimer-like"/>
    <property type="match status" value="1"/>
</dbReference>